<keyword evidence="1" id="KW-1133">Transmembrane helix</keyword>
<evidence type="ECO:0000313" key="2">
    <source>
        <dbReference type="EMBL" id="MCY9279995.1"/>
    </source>
</evidence>
<organism evidence="2 3">
    <name type="scientific">Bacillus haynesii</name>
    <dbReference type="NCBI Taxonomy" id="1925021"/>
    <lineage>
        <taxon>Bacteria</taxon>
        <taxon>Bacillati</taxon>
        <taxon>Bacillota</taxon>
        <taxon>Bacilli</taxon>
        <taxon>Bacillales</taxon>
        <taxon>Bacillaceae</taxon>
        <taxon>Bacillus</taxon>
    </lineage>
</organism>
<protein>
    <submittedName>
        <fullName evidence="2">RsiX protein</fullName>
    </submittedName>
</protein>
<keyword evidence="1" id="KW-0472">Membrane</keyword>
<reference evidence="2" key="1">
    <citation type="submission" date="2022-02" db="EMBL/GenBank/DDBJ databases">
        <title>Crop Bioprotection Bacillus Genome Sequencing.</title>
        <authorList>
            <person name="Dunlap C."/>
        </authorList>
    </citation>
    <scope>NUCLEOTIDE SEQUENCE</scope>
    <source>
        <strain evidence="2">T20C14</strain>
    </source>
</reference>
<evidence type="ECO:0000313" key="3">
    <source>
        <dbReference type="Proteomes" id="UP001066455"/>
    </source>
</evidence>
<comment type="caution">
    <text evidence="2">The sequence shown here is derived from an EMBL/GenBank/DDBJ whole genome shotgun (WGS) entry which is preliminary data.</text>
</comment>
<name>A0AA90EW01_9BACI</name>
<feature type="transmembrane region" description="Helical" evidence="1">
    <location>
        <begin position="47"/>
        <end position="68"/>
    </location>
</feature>
<dbReference type="EMBL" id="JALAXI010000008">
    <property type="protein sequence ID" value="MCY9279995.1"/>
    <property type="molecule type" value="Genomic_DNA"/>
</dbReference>
<dbReference type="RefSeq" id="WP_268305153.1">
    <property type="nucleotide sequence ID" value="NZ_JALAJL010000128.1"/>
</dbReference>
<proteinExistence type="predicted"/>
<dbReference type="AlphaFoldDB" id="A0AA90EW01"/>
<dbReference type="Proteomes" id="UP001066455">
    <property type="component" value="Unassembled WGS sequence"/>
</dbReference>
<sequence length="368" mass="41415">MKKSEWNEEQLKALLSQLPTVKDNRSANQIYQKLIFAPKRKSPKKRVGAFAATVLVLFLLMLITPQLIEQIRSQNSADADISSDGKLVQTEADAAKSEPANTFVVPQNQKDDYITFAFLDESKSVVVPISLEKSISMTNLEDALHAYSRLGVDQFTSFDTSYLDQVKFKEQKNSKKLTIQVNEKIPGLSVEDFERLKNVINETFKWGSYDSVLFISNDESGVEFETFGMLADMAIMHQTQKGYYLYESSDGRRFLAPSSESYETVQEAIKMMKNEESGTHLKPILSDDTQIEDIQKNGKELIIQFSSSANIENKPEDILMVEGLLLTAKDFGFTKVKFKNASITKVGAYDLSKSVQVPYAPNPMTIES</sequence>
<evidence type="ECO:0000256" key="1">
    <source>
        <dbReference type="SAM" id="Phobius"/>
    </source>
</evidence>
<gene>
    <name evidence="2" type="ORF">MOE73_07975</name>
</gene>
<accession>A0AA90EW01</accession>
<keyword evidence="1" id="KW-0812">Transmembrane</keyword>